<keyword evidence="1" id="KW-1133">Transmembrane helix</keyword>
<dbReference type="Proteomes" id="UP000061227">
    <property type="component" value="Unassembled WGS sequence"/>
</dbReference>
<dbReference type="AlphaFoldDB" id="A0A3F3H3W8"/>
<feature type="transmembrane region" description="Helical" evidence="1">
    <location>
        <begin position="25"/>
        <end position="46"/>
    </location>
</feature>
<evidence type="ECO:0000256" key="1">
    <source>
        <dbReference type="SAM" id="Phobius"/>
    </source>
</evidence>
<proteinExistence type="predicted"/>
<keyword evidence="1" id="KW-0812">Transmembrane</keyword>
<protein>
    <submittedName>
        <fullName evidence="2">Uncharacterized protein</fullName>
    </submittedName>
</protein>
<evidence type="ECO:0000313" key="2">
    <source>
        <dbReference type="EMBL" id="GAP03088.1"/>
    </source>
</evidence>
<keyword evidence="3" id="KW-1185">Reference proteome</keyword>
<organism evidence="2 3">
    <name type="scientific">Fructobacillus pseudoficulneus</name>
    <dbReference type="NCBI Taxonomy" id="220714"/>
    <lineage>
        <taxon>Bacteria</taxon>
        <taxon>Bacillati</taxon>
        <taxon>Bacillota</taxon>
        <taxon>Bacilli</taxon>
        <taxon>Lactobacillales</taxon>
        <taxon>Lactobacillaceae</taxon>
        <taxon>Fructobacillus</taxon>
    </lineage>
</organism>
<sequence length="78" mass="8884">MFPLLLVLLTIVFFILDVKFKNRKYYIWIFTMQTSIGLWIIINGIVSDVNPKNSLVMGILIIATGVTNSVHKIKSTNN</sequence>
<name>A0A3F3H3W8_9LACO</name>
<keyword evidence="1" id="KW-0472">Membrane</keyword>
<evidence type="ECO:0000313" key="3">
    <source>
        <dbReference type="Proteomes" id="UP000061227"/>
    </source>
</evidence>
<dbReference type="EMBL" id="DF968066">
    <property type="protein sequence ID" value="GAP03088.1"/>
    <property type="molecule type" value="Genomic_DNA"/>
</dbReference>
<gene>
    <name evidence="2" type="ORF">FPFC_040810</name>
</gene>
<reference evidence="2 3" key="1">
    <citation type="journal article" date="2015" name="BMC Genomics">
        <title>Comparative genomics of Fructobacillus spp. and Leuconostoc spp. reveals niche-specific evolution of Fructobacillus spp.</title>
        <authorList>
            <person name="Endo A."/>
            <person name="Tanizawa Y."/>
            <person name="Tanaka N."/>
            <person name="Maeno S."/>
            <person name="Kumar H."/>
            <person name="Shiwa Y."/>
            <person name="Okada S."/>
            <person name="Yoshikawa H."/>
            <person name="Dicks L."/>
            <person name="Nakagawa J."/>
            <person name="Arita M."/>
        </authorList>
    </citation>
    <scope>NUCLEOTIDE SEQUENCE [LARGE SCALE GENOMIC DNA]</scope>
    <source>
        <strain evidence="2 3">DSM 15468</strain>
    </source>
</reference>
<accession>A0A3F3H3W8</accession>